<reference evidence="1 2" key="1">
    <citation type="journal article" date="2019" name="ISME J.">
        <title>Candidatus Macondimonas diazotrophica, a novel gammaproteobacterial genus dominating crude-oil-contaminated coastal sediments.</title>
        <authorList>
            <person name="Karthikeyan S."/>
            <person name="Konstantinidis K."/>
        </authorList>
    </citation>
    <scope>NUCLEOTIDE SEQUENCE [LARGE SCALE GENOMIC DNA]</scope>
    <source>
        <strain evidence="1 2">KTK01</strain>
    </source>
</reference>
<dbReference type="InterPro" id="IPR014949">
    <property type="entry name" value="DUF1820"/>
</dbReference>
<dbReference type="RefSeq" id="WP_135280712.1">
    <property type="nucleotide sequence ID" value="NZ_SRIO01000002.1"/>
</dbReference>
<evidence type="ECO:0000313" key="2">
    <source>
        <dbReference type="Proteomes" id="UP000297890"/>
    </source>
</evidence>
<dbReference type="Proteomes" id="UP000297890">
    <property type="component" value="Unassembled WGS sequence"/>
</dbReference>
<accession>A0A4Z0FBC1</accession>
<dbReference type="OrthoDB" id="5641137at2"/>
<dbReference type="AlphaFoldDB" id="A0A4Z0FBC1"/>
<evidence type="ECO:0000313" key="1">
    <source>
        <dbReference type="EMBL" id="TFZ83785.1"/>
    </source>
</evidence>
<gene>
    <name evidence="1" type="ORF">E4680_02040</name>
</gene>
<name>A0A4Z0FBC1_9GAMM</name>
<organism evidence="1 2">
    <name type="scientific">Candidatus Macondimonas diazotrophica</name>
    <dbReference type="NCBI Taxonomy" id="2305248"/>
    <lineage>
        <taxon>Bacteria</taxon>
        <taxon>Pseudomonadati</taxon>
        <taxon>Pseudomonadota</taxon>
        <taxon>Gammaproteobacteria</taxon>
        <taxon>Chromatiales</taxon>
        <taxon>Ectothiorhodospiraceae</taxon>
        <taxon>Candidatus Macondimonas</taxon>
    </lineage>
</organism>
<sequence length="111" mass="12380">MANKLFRVSFLNQGKVYEVYARTVTQDALYGFVTLENLIFGTRSDVLVDPSEERLKSEFAGVERSHVPLHALIRIDEVEREGVARITPLDGNVTPFPGPFYNNPGNGPGTR</sequence>
<keyword evidence="2" id="KW-1185">Reference proteome</keyword>
<comment type="caution">
    <text evidence="1">The sequence shown here is derived from an EMBL/GenBank/DDBJ whole genome shotgun (WGS) entry which is preliminary data.</text>
</comment>
<dbReference type="EMBL" id="SRIO01000002">
    <property type="protein sequence ID" value="TFZ83785.1"/>
    <property type="molecule type" value="Genomic_DNA"/>
</dbReference>
<protein>
    <submittedName>
        <fullName evidence="1">DUF1820 family protein</fullName>
    </submittedName>
</protein>
<proteinExistence type="predicted"/>
<dbReference type="Pfam" id="PF08850">
    <property type="entry name" value="DUF1820"/>
    <property type="match status" value="1"/>
</dbReference>